<evidence type="ECO:0000313" key="10">
    <source>
        <dbReference type="EMBL" id="TRY75875.1"/>
    </source>
</evidence>
<evidence type="ECO:0000256" key="2">
    <source>
        <dbReference type="ARBA" id="ARBA00005814"/>
    </source>
</evidence>
<dbReference type="SUPFAM" id="SSF52540">
    <property type="entry name" value="P-loop containing nucleoside triphosphate hydrolases"/>
    <property type="match status" value="1"/>
</dbReference>
<evidence type="ECO:0000256" key="4">
    <source>
        <dbReference type="ARBA" id="ARBA00022692"/>
    </source>
</evidence>
<dbReference type="InterPro" id="IPR050352">
    <property type="entry name" value="ABCG_transporters"/>
</dbReference>
<feature type="transmembrane region" description="Helical" evidence="8">
    <location>
        <begin position="624"/>
        <end position="647"/>
    </location>
</feature>
<dbReference type="AlphaFoldDB" id="A0A553PDW8"/>
<evidence type="ECO:0000313" key="11">
    <source>
        <dbReference type="Proteomes" id="UP000318571"/>
    </source>
</evidence>
<evidence type="ECO:0000256" key="1">
    <source>
        <dbReference type="ARBA" id="ARBA00004141"/>
    </source>
</evidence>
<feature type="transmembrane region" description="Helical" evidence="8">
    <location>
        <begin position="583"/>
        <end position="604"/>
    </location>
</feature>
<dbReference type="Gene3D" id="3.40.50.300">
    <property type="entry name" value="P-loop containing nucleotide triphosphate hydrolases"/>
    <property type="match status" value="1"/>
</dbReference>
<dbReference type="InterPro" id="IPR003439">
    <property type="entry name" value="ABC_transporter-like_ATP-bd"/>
</dbReference>
<evidence type="ECO:0000256" key="5">
    <source>
        <dbReference type="ARBA" id="ARBA00022989"/>
    </source>
</evidence>
<feature type="transmembrane region" description="Helical" evidence="8">
    <location>
        <begin position="659"/>
        <end position="679"/>
    </location>
</feature>
<organism evidence="10 11">
    <name type="scientific">Tigriopus californicus</name>
    <name type="common">Marine copepod</name>
    <dbReference type="NCBI Taxonomy" id="6832"/>
    <lineage>
        <taxon>Eukaryota</taxon>
        <taxon>Metazoa</taxon>
        <taxon>Ecdysozoa</taxon>
        <taxon>Arthropoda</taxon>
        <taxon>Crustacea</taxon>
        <taxon>Multicrustacea</taxon>
        <taxon>Hexanauplia</taxon>
        <taxon>Copepoda</taxon>
        <taxon>Harpacticoida</taxon>
        <taxon>Harpacticidae</taxon>
        <taxon>Tigriopus</taxon>
    </lineage>
</organism>
<dbReference type="PANTHER" id="PTHR48041:SF89">
    <property type="entry name" value="FI03229P"/>
    <property type="match status" value="1"/>
</dbReference>
<dbReference type="Proteomes" id="UP000318571">
    <property type="component" value="Chromosome 2"/>
</dbReference>
<dbReference type="GO" id="GO:0005524">
    <property type="term" value="F:ATP binding"/>
    <property type="evidence" value="ECO:0007669"/>
    <property type="project" value="InterPro"/>
</dbReference>
<evidence type="ECO:0000256" key="6">
    <source>
        <dbReference type="ARBA" id="ARBA00023136"/>
    </source>
</evidence>
<feature type="compositionally biased region" description="Polar residues" evidence="7">
    <location>
        <begin position="187"/>
        <end position="197"/>
    </location>
</feature>
<dbReference type="OMA" id="CRGACRK"/>
<dbReference type="GO" id="GO:0016887">
    <property type="term" value="F:ATP hydrolysis activity"/>
    <property type="evidence" value="ECO:0007669"/>
    <property type="project" value="InterPro"/>
</dbReference>
<name>A0A553PDW8_TIGCA</name>
<dbReference type="InterPro" id="IPR027417">
    <property type="entry name" value="P-loop_NTPase"/>
</dbReference>
<accession>A0A553PDW8</accession>
<dbReference type="GO" id="GO:0005886">
    <property type="term" value="C:plasma membrane"/>
    <property type="evidence" value="ECO:0007669"/>
    <property type="project" value="TreeGrafter"/>
</dbReference>
<feature type="transmembrane region" description="Helical" evidence="8">
    <location>
        <begin position="543"/>
        <end position="563"/>
    </location>
</feature>
<keyword evidence="3" id="KW-0813">Transport</keyword>
<evidence type="ECO:0000259" key="9">
    <source>
        <dbReference type="PROSITE" id="PS50893"/>
    </source>
</evidence>
<comment type="caution">
    <text evidence="10">The sequence shown here is derived from an EMBL/GenBank/DDBJ whole genome shotgun (WGS) entry which is preliminary data.</text>
</comment>
<dbReference type="EMBL" id="VCGU01000005">
    <property type="protein sequence ID" value="TRY75875.1"/>
    <property type="molecule type" value="Genomic_DNA"/>
</dbReference>
<evidence type="ECO:0000256" key="3">
    <source>
        <dbReference type="ARBA" id="ARBA00022448"/>
    </source>
</evidence>
<dbReference type="STRING" id="6832.A0A553PDW8"/>
<dbReference type="PANTHER" id="PTHR48041">
    <property type="entry name" value="ABC TRANSPORTER G FAMILY MEMBER 28"/>
    <property type="match status" value="1"/>
</dbReference>
<feature type="region of interest" description="Disordered" evidence="7">
    <location>
        <begin position="108"/>
        <end position="133"/>
    </location>
</feature>
<gene>
    <name evidence="10" type="ORF">TCAL_09947</name>
</gene>
<dbReference type="PROSITE" id="PS50893">
    <property type="entry name" value="ABC_TRANSPORTER_2"/>
    <property type="match status" value="1"/>
</dbReference>
<feature type="domain" description="ABC transporter" evidence="9">
    <location>
        <begin position="231"/>
        <end position="454"/>
    </location>
</feature>
<keyword evidence="11" id="KW-1185">Reference proteome</keyword>
<keyword evidence="4 8" id="KW-0812">Transmembrane</keyword>
<feature type="region of interest" description="Disordered" evidence="7">
    <location>
        <begin position="1"/>
        <end position="25"/>
    </location>
</feature>
<feature type="compositionally biased region" description="Basic and acidic residues" evidence="7">
    <location>
        <begin position="1"/>
        <end position="16"/>
    </location>
</feature>
<sequence length="788" mass="89243">MSSRKEQNRKMPRETSEGGGIKTSEDLHAWSIYRQNLNSDFTDSALGSCEKSPMPYGNFHLRETTMQSILSNPKYGPKSELGSNVYTYLKFGLPRVLPPHVYPGLDNSSGYDSTDEERGIRTGPHVRGSHSVDNLNSVARSKFDSFYPMTNELGEFQQSRLAKSELNLARDKSKYWIPDGNIRSQEIGSRASATTPLPKSRSEKKTSEMGMNSIPAASIEAELAQYPHIQLRDCSLVEKASKLRLLEGLTMEAQGGELVGVLATNAENGSLFCDLLSGTYPSKQYYSEGQILLNGHRITRSRLRSRVSYARSNHCFPENLSVRQVMLFRAYLQESEDNVRNKDVKGRHARVKNITASEKRRLNLAVHLLLDADVTVIDQPTNGMDIFDTFFLVEYLRQWASRGRLIVITIHPPTYEILTMISKVVLVSMGRIIYCGKRREMLPYFAFIDYPCPAYKNPSDYYLDLVTLDDLSQDAILESRQRIVHLATTFSLKAEPLSDPGPPGMLPPKFKAAQWIVQIMALMVRDVGYLYPYNIIFWAKTWLLAGIISLLFGLFFIGIRWKYWNSSWVEDPSFEQDNVVNRFGLIHVLLCFALWPVLCSMVQIKGNQRAVLQSELQERLYSNICFHLVKNILELIPVCLTYAAYIIPGLALVGVHQDIDYLVLAVLGFIANLTTTFSIHSKDTPYWARSLSLGFPNFWAFRSITRTEFESIEVLRCSTNPVITENSIIKQVPCGLPDGPGVIKYFELNEESTSGLPIPDSLLSLCVMYILLKMLNVLGSIFFQIHRK</sequence>
<keyword evidence="5 8" id="KW-1133">Transmembrane helix</keyword>
<feature type="region of interest" description="Disordered" evidence="7">
    <location>
        <begin position="187"/>
        <end position="211"/>
    </location>
</feature>
<evidence type="ECO:0000256" key="8">
    <source>
        <dbReference type="SAM" id="Phobius"/>
    </source>
</evidence>
<evidence type="ECO:0000256" key="7">
    <source>
        <dbReference type="SAM" id="MobiDB-lite"/>
    </source>
</evidence>
<keyword evidence="6 8" id="KW-0472">Membrane</keyword>
<dbReference type="Pfam" id="PF00005">
    <property type="entry name" value="ABC_tran"/>
    <property type="match status" value="1"/>
</dbReference>
<comment type="subcellular location">
    <subcellularLocation>
        <location evidence="1">Membrane</location>
        <topology evidence="1">Multi-pass membrane protein</topology>
    </subcellularLocation>
</comment>
<protein>
    <recommendedName>
        <fullName evidence="9">ABC transporter domain-containing protein</fullName>
    </recommendedName>
</protein>
<reference evidence="10 11" key="1">
    <citation type="journal article" date="2018" name="Nat. Ecol. Evol.">
        <title>Genomic signatures of mitonuclear coevolution across populations of Tigriopus californicus.</title>
        <authorList>
            <person name="Barreto F.S."/>
            <person name="Watson E.T."/>
            <person name="Lima T.G."/>
            <person name="Willett C.S."/>
            <person name="Edmands S."/>
            <person name="Li W."/>
            <person name="Burton R.S."/>
        </authorList>
    </citation>
    <scope>NUCLEOTIDE SEQUENCE [LARGE SCALE GENOMIC DNA]</scope>
    <source>
        <strain evidence="10 11">San Diego</strain>
    </source>
</reference>
<proteinExistence type="inferred from homology"/>
<feature type="transmembrane region" description="Helical" evidence="8">
    <location>
        <begin position="762"/>
        <end position="785"/>
    </location>
</feature>
<comment type="similarity">
    <text evidence="2">Belongs to the ABC transporter superfamily. ABCG family. Eye pigment precursor importer (TC 3.A.1.204) subfamily.</text>
</comment>
<dbReference type="GO" id="GO:0042626">
    <property type="term" value="F:ATPase-coupled transmembrane transporter activity"/>
    <property type="evidence" value="ECO:0007669"/>
    <property type="project" value="TreeGrafter"/>
</dbReference>